<dbReference type="InterPro" id="IPR036188">
    <property type="entry name" value="FAD/NAD-bd_sf"/>
</dbReference>
<dbReference type="Pfam" id="PF13738">
    <property type="entry name" value="Pyr_redox_3"/>
    <property type="match status" value="1"/>
</dbReference>
<dbReference type="RefSeq" id="WP_070952923.1">
    <property type="nucleotide sequence ID" value="NZ_MLIS01000091.1"/>
</dbReference>
<name>A0A1S1LSQ6_MYCCH</name>
<dbReference type="AlphaFoldDB" id="A0A1S1LSQ6"/>
<dbReference type="EMBL" id="MLIS01000091">
    <property type="protein sequence ID" value="OHU75824.1"/>
    <property type="molecule type" value="Genomic_DNA"/>
</dbReference>
<dbReference type="PANTHER" id="PTHR42877">
    <property type="entry name" value="L-ORNITHINE N(5)-MONOOXYGENASE-RELATED"/>
    <property type="match status" value="1"/>
</dbReference>
<reference evidence="1 2" key="1">
    <citation type="submission" date="2016-10" db="EMBL/GenBank/DDBJ databases">
        <title>Evaluation of Human, Veterinary and Environmental Mycobacterium chelonae Isolates by Core Genome Phylogenomic Analysis, Targeted Gene Comparison, and Anti-microbial Susceptibility Patterns: A Tale of Mistaken Identities.</title>
        <authorList>
            <person name="Fogelson S.B."/>
            <person name="Camus A.C."/>
            <person name="Lorenz W."/>
            <person name="Vasireddy R."/>
            <person name="Vasireddy S."/>
            <person name="Smith T."/>
            <person name="Brown-Elliott B.A."/>
            <person name="Wallace R.J.Jr."/>
            <person name="Hasan N.A."/>
            <person name="Reischl U."/>
            <person name="Sanchez S."/>
        </authorList>
    </citation>
    <scope>NUCLEOTIDE SEQUENCE [LARGE SCALE GENOMIC DNA]</scope>
    <source>
        <strain evidence="1 2">15518</strain>
    </source>
</reference>
<evidence type="ECO:0008006" key="3">
    <source>
        <dbReference type="Google" id="ProtNLM"/>
    </source>
</evidence>
<dbReference type="SUPFAM" id="SSF51905">
    <property type="entry name" value="FAD/NAD(P)-binding domain"/>
    <property type="match status" value="2"/>
</dbReference>
<organism evidence="1 2">
    <name type="scientific">Mycobacteroides chelonae</name>
    <name type="common">Mycobacterium chelonae</name>
    <dbReference type="NCBI Taxonomy" id="1774"/>
    <lineage>
        <taxon>Bacteria</taxon>
        <taxon>Bacillati</taxon>
        <taxon>Actinomycetota</taxon>
        <taxon>Actinomycetes</taxon>
        <taxon>Mycobacteriales</taxon>
        <taxon>Mycobacteriaceae</taxon>
        <taxon>Mycobacteroides</taxon>
    </lineage>
</organism>
<dbReference type="Gene3D" id="3.50.50.60">
    <property type="entry name" value="FAD/NAD(P)-binding domain"/>
    <property type="match status" value="2"/>
</dbReference>
<dbReference type="Proteomes" id="UP000179441">
    <property type="component" value="Unassembled WGS sequence"/>
</dbReference>
<proteinExistence type="predicted"/>
<keyword evidence="2" id="KW-1185">Reference proteome</keyword>
<sequence length="497" mass="55652">GIAVGIKLRQAGIDDFVILDRATAPGGTWRDHRYPGVGVDVPILMYEFSFARNKEWTRLFPKGPEIDAYHNRVAHEFGLDPHFRFNTEVTQQIWDETHHMWHVHAADGTVITTRFLITAVGQFPQTKLPDIAGVTDFQGKTQMSAHWDWSFDHTDMRMAVIGTGASAVQIVPTVAPQVANLKVFQRTPIYVGPRPDFPIPSWLGRILASRAMGRAVHIVVTAGGDLLVKAITAPPPSIIRPIVRVLDPAVRQIFRGWIRVTVRDPQTRAALLPRHGVAGKRPTVSNGYLQAFNRDNVQLITTPIQRVTPKGIVTDDGIEHEIDVLVLATGHELFTDPEYYRPGTIVGRNGFDLGTFYADHGVQAYESMAVPGLPNRWMLSGPYSWSVSLHSMAELLADSVVRVITSCRKHGYTLVDVKPEVHNAYHAQQLSRAQNVEWYFNSLHKGLKTYYINSQGRMAAIRYSSWATSLLKNRRSPLGAYTCERLKSRRTTVASVR</sequence>
<dbReference type="InterPro" id="IPR051209">
    <property type="entry name" value="FAD-bind_Monooxygenase_sf"/>
</dbReference>
<comment type="caution">
    <text evidence="1">The sequence shown here is derived from an EMBL/GenBank/DDBJ whole genome shotgun (WGS) entry which is preliminary data.</text>
</comment>
<evidence type="ECO:0000313" key="1">
    <source>
        <dbReference type="EMBL" id="OHU75824.1"/>
    </source>
</evidence>
<feature type="non-terminal residue" evidence="1">
    <location>
        <position position="1"/>
    </location>
</feature>
<dbReference type="PANTHER" id="PTHR42877:SF4">
    <property type="entry name" value="FAD_NAD(P)-BINDING DOMAIN-CONTAINING PROTEIN-RELATED"/>
    <property type="match status" value="1"/>
</dbReference>
<gene>
    <name evidence="1" type="ORF">BKG84_26410</name>
</gene>
<evidence type="ECO:0000313" key="2">
    <source>
        <dbReference type="Proteomes" id="UP000179441"/>
    </source>
</evidence>
<protein>
    <recommendedName>
        <fullName evidence="3">Monooxygenase</fullName>
    </recommendedName>
</protein>
<accession>A0A1S1LSQ6</accession>